<dbReference type="InterPro" id="IPR008880">
    <property type="entry name" value="Trigger_fac_C"/>
</dbReference>
<dbReference type="InterPro" id="IPR001179">
    <property type="entry name" value="PPIase_FKBP_dom"/>
</dbReference>
<keyword evidence="7 12" id="KW-0143">Chaperone</keyword>
<dbReference type="PANTHER" id="PTHR30560:SF3">
    <property type="entry name" value="TRIGGER FACTOR-LIKE PROTEIN TIG, CHLOROPLASTIC"/>
    <property type="match status" value="1"/>
</dbReference>
<keyword evidence="12" id="KW-0963">Cytoplasm</keyword>
<dbReference type="InterPro" id="IPR037041">
    <property type="entry name" value="Trigger_fac_C_sf"/>
</dbReference>
<evidence type="ECO:0000256" key="2">
    <source>
        <dbReference type="ARBA" id="ARBA00005464"/>
    </source>
</evidence>
<comment type="catalytic activity">
    <reaction evidence="1 12 13">
        <text>[protein]-peptidylproline (omega=180) = [protein]-peptidylproline (omega=0)</text>
        <dbReference type="Rhea" id="RHEA:16237"/>
        <dbReference type="Rhea" id="RHEA-COMP:10747"/>
        <dbReference type="Rhea" id="RHEA-COMP:10748"/>
        <dbReference type="ChEBI" id="CHEBI:83833"/>
        <dbReference type="ChEBI" id="CHEBI:83834"/>
        <dbReference type="EC" id="5.2.1.8"/>
    </reaction>
</comment>
<evidence type="ECO:0000256" key="8">
    <source>
        <dbReference type="ARBA" id="ARBA00023235"/>
    </source>
</evidence>
<dbReference type="Pfam" id="PF00254">
    <property type="entry name" value="FKBP_C"/>
    <property type="match status" value="1"/>
</dbReference>
<evidence type="ECO:0000313" key="17">
    <source>
        <dbReference type="EMBL" id="MCM1990465.1"/>
    </source>
</evidence>
<evidence type="ECO:0000256" key="4">
    <source>
        <dbReference type="ARBA" id="ARBA00016902"/>
    </source>
</evidence>
<comment type="subcellular location">
    <subcellularLocation>
        <location evidence="12">Cytoplasm</location>
    </subcellularLocation>
    <text evidence="12">About half TF is bound to the ribosome near the polypeptide exit tunnel while the other half is free in the cytoplasm.</text>
</comment>
<dbReference type="GO" id="GO:0003755">
    <property type="term" value="F:peptidyl-prolyl cis-trans isomerase activity"/>
    <property type="evidence" value="ECO:0007669"/>
    <property type="project" value="UniProtKB-UniRule"/>
</dbReference>
<evidence type="ECO:0000256" key="11">
    <source>
        <dbReference type="ARBA" id="ARBA00029986"/>
    </source>
</evidence>
<dbReference type="SUPFAM" id="SSF109998">
    <property type="entry name" value="Triger factor/SurA peptide-binding domain-like"/>
    <property type="match status" value="1"/>
</dbReference>
<dbReference type="GO" id="GO:0051301">
    <property type="term" value="P:cell division"/>
    <property type="evidence" value="ECO:0007669"/>
    <property type="project" value="UniProtKB-KW"/>
</dbReference>
<comment type="caution">
    <text evidence="17">The sequence shown here is derived from an EMBL/GenBank/DDBJ whole genome shotgun (WGS) entry which is preliminary data.</text>
</comment>
<dbReference type="GO" id="GO:0043335">
    <property type="term" value="P:protein unfolding"/>
    <property type="evidence" value="ECO:0007669"/>
    <property type="project" value="TreeGrafter"/>
</dbReference>
<dbReference type="InterPro" id="IPR027304">
    <property type="entry name" value="Trigger_fact/SurA_dom_sf"/>
</dbReference>
<dbReference type="PROSITE" id="PS50059">
    <property type="entry name" value="FKBP_PPIASE"/>
    <property type="match status" value="1"/>
</dbReference>
<keyword evidence="18" id="KW-1185">Reference proteome</keyword>
<evidence type="ECO:0000256" key="12">
    <source>
        <dbReference type="HAMAP-Rule" id="MF_00303"/>
    </source>
</evidence>
<dbReference type="InterPro" id="IPR008881">
    <property type="entry name" value="Trigger_fac_ribosome-bd_bac"/>
</dbReference>
<organism evidence="17 18">
    <name type="scientific">Oceanirhabdus seepicola</name>
    <dbReference type="NCBI Taxonomy" id="2828781"/>
    <lineage>
        <taxon>Bacteria</taxon>
        <taxon>Bacillati</taxon>
        <taxon>Bacillota</taxon>
        <taxon>Clostridia</taxon>
        <taxon>Eubacteriales</taxon>
        <taxon>Clostridiaceae</taxon>
        <taxon>Oceanirhabdus</taxon>
    </lineage>
</organism>
<name>A0A9J6P339_9CLOT</name>
<protein>
    <recommendedName>
        <fullName evidence="4 12">Trigger factor</fullName>
        <shortName evidence="12">TF</shortName>
        <ecNumber evidence="3 12">5.2.1.8</ecNumber>
    </recommendedName>
    <alternativeName>
        <fullName evidence="11 12">PPIase</fullName>
    </alternativeName>
</protein>
<dbReference type="GO" id="GO:0044183">
    <property type="term" value="F:protein folding chaperone"/>
    <property type="evidence" value="ECO:0007669"/>
    <property type="project" value="TreeGrafter"/>
</dbReference>
<keyword evidence="5 12" id="KW-0132">Cell division</keyword>
<dbReference type="RefSeq" id="WP_250859497.1">
    <property type="nucleotide sequence ID" value="NZ_JAGSOJ010000002.1"/>
</dbReference>
<dbReference type="SUPFAM" id="SSF54534">
    <property type="entry name" value="FKBP-like"/>
    <property type="match status" value="1"/>
</dbReference>
<dbReference type="InterPro" id="IPR046357">
    <property type="entry name" value="PPIase_dom_sf"/>
</dbReference>
<evidence type="ECO:0000256" key="15">
    <source>
        <dbReference type="SAM" id="Coils"/>
    </source>
</evidence>
<reference evidence="17" key="1">
    <citation type="journal article" date="2021" name="mSystems">
        <title>Bacteria and Archaea Synergistically Convert Glycine Betaine to Biogenic Methane in the Formosa Cold Seep of the South China Sea.</title>
        <authorList>
            <person name="Li L."/>
            <person name="Zhang W."/>
            <person name="Zhang S."/>
            <person name="Song L."/>
            <person name="Sun Q."/>
            <person name="Zhang H."/>
            <person name="Xiang H."/>
            <person name="Dong X."/>
        </authorList>
    </citation>
    <scope>NUCLEOTIDE SEQUENCE</scope>
    <source>
        <strain evidence="17">ZWT</strain>
    </source>
</reference>
<feature type="coiled-coil region" evidence="15">
    <location>
        <begin position="264"/>
        <end position="300"/>
    </location>
</feature>
<evidence type="ECO:0000256" key="14">
    <source>
        <dbReference type="RuleBase" id="RU003914"/>
    </source>
</evidence>
<dbReference type="HAMAP" id="MF_00303">
    <property type="entry name" value="Trigger_factor_Tig"/>
    <property type="match status" value="1"/>
</dbReference>
<sequence>MNVKVEKLENNVVKLEISVDSAKFNEGIKKAYKKNVKQFNIPGFRKGKAPMNIIKQFYGESVFFDDAINFCCDESYPAAVEEAGITPVDYPKIDVVEIGEGKDFIYTAEVIVTPEVKLGEYKGIEAEKKSYEVTEEEIEGNLKAKAEQNARVIEKNDSEVADGDIVTIDFKGFIDGVEFEGGTAEDHELTIGSKSFIDTFEDQLIGTKVGEEKEVNVTFPENYGRDDLNNKPVKFEVKIKGIKGKELPEIDDEFIKDVSEFDTVEEYKNDLRAKLEESNVAKAEREFEEALLEKVIENAEIDIPQVMIEREIDQMVKDLEMRLQYQGLDLQTYYMYTNNTAEKVREMMKENAEKKVMSNLVLSEIAKVENIEVSEEESKEKALEIAKQYGGEKAEETAELIIKTQGAMLNEEIKSEKVVKLIVDNSKDVA</sequence>
<gene>
    <name evidence="12" type="primary">tig</name>
    <name evidence="17" type="ORF">KDK92_12105</name>
</gene>
<dbReference type="GO" id="GO:0015031">
    <property type="term" value="P:protein transport"/>
    <property type="evidence" value="ECO:0007669"/>
    <property type="project" value="UniProtKB-UniRule"/>
</dbReference>
<proteinExistence type="inferred from homology"/>
<evidence type="ECO:0000256" key="7">
    <source>
        <dbReference type="ARBA" id="ARBA00023186"/>
    </source>
</evidence>
<dbReference type="InterPro" id="IPR005215">
    <property type="entry name" value="Trig_fac"/>
</dbReference>
<evidence type="ECO:0000256" key="6">
    <source>
        <dbReference type="ARBA" id="ARBA00023110"/>
    </source>
</evidence>
<dbReference type="Proteomes" id="UP001056429">
    <property type="component" value="Unassembled WGS sequence"/>
</dbReference>
<dbReference type="FunFam" id="3.10.50.40:FF:000001">
    <property type="entry name" value="Trigger factor"/>
    <property type="match status" value="1"/>
</dbReference>
<dbReference type="Gene3D" id="3.30.70.1050">
    <property type="entry name" value="Trigger factor ribosome-binding domain"/>
    <property type="match status" value="1"/>
</dbReference>
<dbReference type="InterPro" id="IPR036611">
    <property type="entry name" value="Trigger_fac_ribosome-bd_sf"/>
</dbReference>
<feature type="domain" description="PPIase FKBP-type" evidence="16">
    <location>
        <begin position="163"/>
        <end position="243"/>
    </location>
</feature>
<dbReference type="PIRSF" id="PIRSF003095">
    <property type="entry name" value="Trigger_factor"/>
    <property type="match status" value="1"/>
</dbReference>
<dbReference type="SUPFAM" id="SSF102735">
    <property type="entry name" value="Trigger factor ribosome-binding domain"/>
    <property type="match status" value="1"/>
</dbReference>
<evidence type="ECO:0000256" key="13">
    <source>
        <dbReference type="PROSITE-ProRule" id="PRU00277"/>
    </source>
</evidence>
<evidence type="ECO:0000256" key="1">
    <source>
        <dbReference type="ARBA" id="ARBA00000971"/>
    </source>
</evidence>
<comment type="similarity">
    <text evidence="2 12 14">Belongs to the FKBP-type PPIase family. Tig subfamily.</text>
</comment>
<evidence type="ECO:0000313" key="18">
    <source>
        <dbReference type="Proteomes" id="UP001056429"/>
    </source>
</evidence>
<evidence type="ECO:0000256" key="5">
    <source>
        <dbReference type="ARBA" id="ARBA00022618"/>
    </source>
</evidence>
<accession>A0A9J6P339</accession>
<dbReference type="GO" id="GO:0043022">
    <property type="term" value="F:ribosome binding"/>
    <property type="evidence" value="ECO:0007669"/>
    <property type="project" value="TreeGrafter"/>
</dbReference>
<dbReference type="Gene3D" id="3.10.50.40">
    <property type="match status" value="1"/>
</dbReference>
<dbReference type="NCBIfam" id="TIGR00115">
    <property type="entry name" value="tig"/>
    <property type="match status" value="1"/>
</dbReference>
<evidence type="ECO:0000259" key="16">
    <source>
        <dbReference type="PROSITE" id="PS50059"/>
    </source>
</evidence>
<comment type="domain">
    <text evidence="12">Consists of 3 domains; the N-terminus binds the ribosome, the middle domain has PPIase activity, while the C-terminus has intrinsic chaperone activity on its own.</text>
</comment>
<keyword evidence="8 12" id="KW-0413">Isomerase</keyword>
<evidence type="ECO:0000256" key="9">
    <source>
        <dbReference type="ARBA" id="ARBA00023306"/>
    </source>
</evidence>
<dbReference type="GO" id="GO:0005737">
    <property type="term" value="C:cytoplasm"/>
    <property type="evidence" value="ECO:0007669"/>
    <property type="project" value="UniProtKB-SubCell"/>
</dbReference>
<dbReference type="Pfam" id="PF05698">
    <property type="entry name" value="Trigger_C"/>
    <property type="match status" value="1"/>
</dbReference>
<keyword evidence="9 12" id="KW-0131">Cell cycle</keyword>
<dbReference type="EMBL" id="JAGSOJ010000002">
    <property type="protein sequence ID" value="MCM1990465.1"/>
    <property type="molecule type" value="Genomic_DNA"/>
</dbReference>
<reference evidence="17" key="2">
    <citation type="submission" date="2021-04" db="EMBL/GenBank/DDBJ databases">
        <authorList>
            <person name="Dong X."/>
        </authorList>
    </citation>
    <scope>NUCLEOTIDE SEQUENCE</scope>
    <source>
        <strain evidence="17">ZWT</strain>
    </source>
</reference>
<dbReference type="PANTHER" id="PTHR30560">
    <property type="entry name" value="TRIGGER FACTOR CHAPERONE AND PEPTIDYL-PROLYL CIS/TRANS ISOMERASE"/>
    <property type="match status" value="1"/>
</dbReference>
<dbReference type="Gene3D" id="1.10.3120.10">
    <property type="entry name" value="Trigger factor, C-terminal domain"/>
    <property type="match status" value="1"/>
</dbReference>
<keyword evidence="6 12" id="KW-0697">Rotamase</keyword>
<dbReference type="GO" id="GO:0051083">
    <property type="term" value="P:'de novo' cotranslational protein folding"/>
    <property type="evidence" value="ECO:0007669"/>
    <property type="project" value="TreeGrafter"/>
</dbReference>
<keyword evidence="15" id="KW-0175">Coiled coil</keyword>
<dbReference type="EC" id="5.2.1.8" evidence="3 12"/>
<evidence type="ECO:0000256" key="10">
    <source>
        <dbReference type="ARBA" id="ARBA00024849"/>
    </source>
</evidence>
<dbReference type="Pfam" id="PF05697">
    <property type="entry name" value="Trigger_N"/>
    <property type="match status" value="1"/>
</dbReference>
<dbReference type="AlphaFoldDB" id="A0A9J6P339"/>
<evidence type="ECO:0000256" key="3">
    <source>
        <dbReference type="ARBA" id="ARBA00013194"/>
    </source>
</evidence>
<comment type="function">
    <text evidence="10 12">Involved in protein export. Acts as a chaperone by maintaining the newly synthesized protein in an open conformation. Functions as a peptidyl-prolyl cis-trans isomerase.</text>
</comment>